<dbReference type="Gene3D" id="3.40.50.720">
    <property type="entry name" value="NAD(P)-binding Rossmann-like Domain"/>
    <property type="match status" value="1"/>
</dbReference>
<dbReference type="OrthoDB" id="9786360at2"/>
<reference evidence="3 4" key="1">
    <citation type="submission" date="2018-04" db="EMBL/GenBank/DDBJ databases">
        <title>The genome sequence of Caulobacter sp. 744.</title>
        <authorList>
            <person name="Gao J."/>
            <person name="Sun J."/>
        </authorList>
    </citation>
    <scope>NUCLEOTIDE SEQUENCE [LARGE SCALE GENOMIC DNA]</scope>
    <source>
        <strain evidence="3 4">774</strain>
    </source>
</reference>
<evidence type="ECO:0000256" key="2">
    <source>
        <dbReference type="ARBA" id="ARBA00023002"/>
    </source>
</evidence>
<evidence type="ECO:0000313" key="4">
    <source>
        <dbReference type="Proteomes" id="UP000245073"/>
    </source>
</evidence>
<dbReference type="Pfam" id="PF13561">
    <property type="entry name" value="adh_short_C2"/>
    <property type="match status" value="1"/>
</dbReference>
<dbReference type="AlphaFoldDB" id="A0A2T9JJB4"/>
<comment type="similarity">
    <text evidence="1">Belongs to the short-chain dehydrogenases/reductases (SDR) family.</text>
</comment>
<sequence>MPTPSDPKLSRGGALVTGAGRRIGRVLALEAARSGHDVAVHYRTARDEAEAVVAEIAALGRRAVAIPGELADAEIGAALVGAASAAIGPLTLLVNSASTFEDDRIATLSADSWDRHMDANLRAPVLLAQAFAAALPADARGLVVNLVDQRVLKPNPQFFSYSVSKAGLWWATRTLAQDLAPAVRVNAIGPGPVLASVHQAPGEFEAEAAATPLGGPVDPSELAAAMRYLIDAPSVTGQMIAVDGGQHLAWRTPDVLGS</sequence>
<dbReference type="SUPFAM" id="SSF51735">
    <property type="entry name" value="NAD(P)-binding Rossmann-fold domains"/>
    <property type="match status" value="1"/>
</dbReference>
<keyword evidence="4" id="KW-1185">Reference proteome</keyword>
<dbReference type="RefSeq" id="WP_109102619.1">
    <property type="nucleotide sequence ID" value="NZ_QDKQ01000067.1"/>
</dbReference>
<dbReference type="EMBL" id="QDKQ01000067">
    <property type="protein sequence ID" value="PVM83783.1"/>
    <property type="molecule type" value="Genomic_DNA"/>
</dbReference>
<dbReference type="Proteomes" id="UP000245073">
    <property type="component" value="Unassembled WGS sequence"/>
</dbReference>
<evidence type="ECO:0000313" key="3">
    <source>
        <dbReference type="EMBL" id="PVM83783.1"/>
    </source>
</evidence>
<keyword evidence="2" id="KW-0560">Oxidoreductase</keyword>
<dbReference type="NCBIfam" id="NF006597">
    <property type="entry name" value="PRK09134.1"/>
    <property type="match status" value="1"/>
</dbReference>
<dbReference type="PANTHER" id="PTHR43639:SF1">
    <property type="entry name" value="SHORT-CHAIN DEHYDROGENASE_REDUCTASE FAMILY PROTEIN"/>
    <property type="match status" value="1"/>
</dbReference>
<dbReference type="PRINTS" id="PR00081">
    <property type="entry name" value="GDHRDH"/>
</dbReference>
<dbReference type="PANTHER" id="PTHR43639">
    <property type="entry name" value="OXIDOREDUCTASE, SHORT-CHAIN DEHYDROGENASE/REDUCTASE FAMILY (AFU_ORTHOLOGUE AFUA_5G02870)"/>
    <property type="match status" value="1"/>
</dbReference>
<dbReference type="GO" id="GO:0016491">
    <property type="term" value="F:oxidoreductase activity"/>
    <property type="evidence" value="ECO:0007669"/>
    <property type="project" value="UniProtKB-KW"/>
</dbReference>
<dbReference type="InterPro" id="IPR002347">
    <property type="entry name" value="SDR_fam"/>
</dbReference>
<evidence type="ECO:0000256" key="1">
    <source>
        <dbReference type="ARBA" id="ARBA00006484"/>
    </source>
</evidence>
<dbReference type="PRINTS" id="PR00080">
    <property type="entry name" value="SDRFAMILY"/>
</dbReference>
<name>A0A2T9JJB4_9CAUL</name>
<protein>
    <submittedName>
        <fullName evidence="3">Short chain dehydrogenase</fullName>
    </submittedName>
</protein>
<organism evidence="3 4">
    <name type="scientific">Caulobacter endophyticus</name>
    <dbReference type="NCBI Taxonomy" id="2172652"/>
    <lineage>
        <taxon>Bacteria</taxon>
        <taxon>Pseudomonadati</taxon>
        <taxon>Pseudomonadota</taxon>
        <taxon>Alphaproteobacteria</taxon>
        <taxon>Caulobacterales</taxon>
        <taxon>Caulobacteraceae</taxon>
        <taxon>Caulobacter</taxon>
    </lineage>
</organism>
<comment type="caution">
    <text evidence="3">The sequence shown here is derived from an EMBL/GenBank/DDBJ whole genome shotgun (WGS) entry which is preliminary data.</text>
</comment>
<proteinExistence type="inferred from homology"/>
<dbReference type="InterPro" id="IPR036291">
    <property type="entry name" value="NAD(P)-bd_dom_sf"/>
</dbReference>
<gene>
    <name evidence="3" type="ORF">DDF67_20135</name>
</gene>
<accession>A0A2T9JJB4</accession>